<dbReference type="AlphaFoldDB" id="A0AB33XEU9"/>
<proteinExistence type="predicted"/>
<name>A0AB33XEU9_HELPX</name>
<evidence type="ECO:0000313" key="2">
    <source>
        <dbReference type="Proteomes" id="UP000005514"/>
    </source>
</evidence>
<comment type="caution">
    <text evidence="1">The sequence shown here is derived from an EMBL/GenBank/DDBJ whole genome shotgun (WGS) entry which is preliminary data.</text>
</comment>
<reference evidence="1 2" key="1">
    <citation type="submission" date="2012-04" db="EMBL/GenBank/DDBJ databases">
        <title>Genome sequence of Helicobacter pylori Hp H-42.</title>
        <authorList>
            <person name="Blanchard T.G."/>
            <person name="Czinn S.J."/>
            <person name="McCracken C."/>
            <person name="Abolude K."/>
            <person name="Maroo A."/>
            <person name="Santana-Cruz I."/>
            <person name="Tallon L.J."/>
            <person name="Ficke F.W.F."/>
        </authorList>
    </citation>
    <scope>NUCLEOTIDE SEQUENCE [LARGE SCALE GENOMIC DNA]</scope>
    <source>
        <strain evidence="1 2">Hp H-42</strain>
    </source>
</reference>
<evidence type="ECO:0000313" key="1">
    <source>
        <dbReference type="EMBL" id="EJB60182.1"/>
    </source>
</evidence>
<protein>
    <submittedName>
        <fullName evidence="1">Uncharacterized protein</fullName>
    </submittedName>
</protein>
<accession>A0AB33XEU9</accession>
<dbReference type="EMBL" id="AKON01000018">
    <property type="protein sequence ID" value="EJB60182.1"/>
    <property type="molecule type" value="Genomic_DNA"/>
</dbReference>
<gene>
    <name evidence="1" type="ORF">HPHPH42_1744</name>
</gene>
<organism evidence="1 2">
    <name type="scientific">Helicobacter pylori Hp H-42</name>
    <dbReference type="NCBI Taxonomy" id="992047"/>
    <lineage>
        <taxon>Bacteria</taxon>
        <taxon>Pseudomonadati</taxon>
        <taxon>Campylobacterota</taxon>
        <taxon>Epsilonproteobacteria</taxon>
        <taxon>Campylobacterales</taxon>
        <taxon>Helicobacteraceae</taxon>
        <taxon>Helicobacter</taxon>
    </lineage>
</organism>
<dbReference type="Proteomes" id="UP000005514">
    <property type="component" value="Unassembled WGS sequence"/>
</dbReference>
<sequence length="48" mass="5995">MSAWSQLIAIRLKQSQFLKIFMFHSLFDWLEYYNNIFNSLFLRIFFIL</sequence>